<dbReference type="STRING" id="717774.Marme_2332"/>
<dbReference type="SUPFAM" id="SSF54909">
    <property type="entry name" value="Dimeric alpha+beta barrel"/>
    <property type="match status" value="1"/>
</dbReference>
<dbReference type="RefSeq" id="WP_013661478.1">
    <property type="nucleotide sequence ID" value="NC_015276.1"/>
</dbReference>
<evidence type="ECO:0000259" key="1">
    <source>
        <dbReference type="Pfam" id="PF07045"/>
    </source>
</evidence>
<sequence length="99" mass="11253">MSVFAVVELTVTDPSWMEKYSENVTPMLLKCGGRYVTATETIDLIEGSDKPQLMGIVEFPSREKAKEFYNSDEYSPYRDARLKGAKCRYLLIDVENGES</sequence>
<dbReference type="Gene3D" id="3.30.70.100">
    <property type="match status" value="1"/>
</dbReference>
<dbReference type="eggNOG" id="COG5470">
    <property type="taxonomic scope" value="Bacteria"/>
</dbReference>
<gene>
    <name evidence="2" type="ordered locus">Marme_2332</name>
</gene>
<protein>
    <recommendedName>
        <fullName evidence="1">DUF1330 domain-containing protein</fullName>
    </recommendedName>
</protein>
<accession>F2JU61</accession>
<dbReference type="EMBL" id="CP002583">
    <property type="protein sequence ID" value="ADZ91573.1"/>
    <property type="molecule type" value="Genomic_DNA"/>
</dbReference>
<name>F2JU61_MARM1</name>
<dbReference type="PATRIC" id="fig|717774.3.peg.2404"/>
<dbReference type="InterPro" id="IPR011008">
    <property type="entry name" value="Dimeric_a/b-barrel"/>
</dbReference>
<dbReference type="Proteomes" id="UP000001062">
    <property type="component" value="Chromosome"/>
</dbReference>
<proteinExistence type="predicted"/>
<dbReference type="HOGENOM" id="CLU_145407_4_2_6"/>
<organism evidence="2 3">
    <name type="scientific">Marinomonas mediterranea (strain ATCC 700492 / JCM 21426 / NBRC 103028 / MMB-1)</name>
    <dbReference type="NCBI Taxonomy" id="717774"/>
    <lineage>
        <taxon>Bacteria</taxon>
        <taxon>Pseudomonadati</taxon>
        <taxon>Pseudomonadota</taxon>
        <taxon>Gammaproteobacteria</taxon>
        <taxon>Oceanospirillales</taxon>
        <taxon>Oceanospirillaceae</taxon>
        <taxon>Marinomonas</taxon>
    </lineage>
</organism>
<dbReference type="Pfam" id="PF07045">
    <property type="entry name" value="DUF1330"/>
    <property type="match status" value="1"/>
</dbReference>
<keyword evidence="3" id="KW-1185">Reference proteome</keyword>
<reference evidence="2 3" key="1">
    <citation type="journal article" date="2012" name="Stand. Genomic Sci.">
        <title>Complete genome sequence of the melanogenic marine bacterium Marinomonas mediterranea type strain (MMB-1(T)).</title>
        <authorList>
            <person name="Lucas-Elio P."/>
            <person name="Goodwin L."/>
            <person name="Woyke T."/>
            <person name="Pitluck S."/>
            <person name="Nolan M."/>
            <person name="Kyrpides N.C."/>
            <person name="Detter J.C."/>
            <person name="Copeland A."/>
            <person name="Teshima H."/>
            <person name="Bruce D."/>
            <person name="Detter C."/>
            <person name="Tapia R."/>
            <person name="Han S."/>
            <person name="Land M.L."/>
            <person name="Ivanova N."/>
            <person name="Mikhailova N."/>
            <person name="Johnston A.W."/>
            <person name="Sanchez-Amat A."/>
        </authorList>
    </citation>
    <scope>NUCLEOTIDE SEQUENCE [LARGE SCALE GENOMIC DNA]</scope>
    <source>
        <strain evidence="3">ATCC 700492 / JCM 21426 / NBRC 103028 / MMB-1</strain>
    </source>
</reference>
<dbReference type="PANTHER" id="PTHR41521:SF4">
    <property type="entry name" value="BLR0684 PROTEIN"/>
    <property type="match status" value="1"/>
</dbReference>
<dbReference type="PANTHER" id="PTHR41521">
    <property type="match status" value="1"/>
</dbReference>
<dbReference type="OrthoDB" id="9806380at2"/>
<dbReference type="KEGG" id="mme:Marme_2332"/>
<evidence type="ECO:0000313" key="2">
    <source>
        <dbReference type="EMBL" id="ADZ91573.1"/>
    </source>
</evidence>
<feature type="domain" description="DUF1330" evidence="1">
    <location>
        <begin position="3"/>
        <end position="93"/>
    </location>
</feature>
<dbReference type="AlphaFoldDB" id="F2JU61"/>
<evidence type="ECO:0000313" key="3">
    <source>
        <dbReference type="Proteomes" id="UP000001062"/>
    </source>
</evidence>
<dbReference type="InterPro" id="IPR010753">
    <property type="entry name" value="DUF1330"/>
</dbReference>